<organism evidence="12 13">
    <name type="scientific">Sitophilus oryzae</name>
    <name type="common">Rice weevil</name>
    <name type="synonym">Curculio oryzae</name>
    <dbReference type="NCBI Taxonomy" id="7048"/>
    <lineage>
        <taxon>Eukaryota</taxon>
        <taxon>Metazoa</taxon>
        <taxon>Ecdysozoa</taxon>
        <taxon>Arthropoda</taxon>
        <taxon>Hexapoda</taxon>
        <taxon>Insecta</taxon>
        <taxon>Pterygota</taxon>
        <taxon>Neoptera</taxon>
        <taxon>Endopterygota</taxon>
        <taxon>Coleoptera</taxon>
        <taxon>Polyphaga</taxon>
        <taxon>Cucujiformia</taxon>
        <taxon>Curculionidae</taxon>
        <taxon>Dryophthorinae</taxon>
        <taxon>Sitophilus</taxon>
    </lineage>
</organism>
<dbReference type="RefSeq" id="XP_030746970.1">
    <property type="nucleotide sequence ID" value="XM_030891110.1"/>
</dbReference>
<evidence type="ECO:0000256" key="3">
    <source>
        <dbReference type="ARBA" id="ARBA00022692"/>
    </source>
</evidence>
<gene>
    <name evidence="13" type="primary">LOC115875609</name>
</gene>
<comment type="similarity">
    <text evidence="2 9">Belongs to the G-protein coupled receptor 1 family.</text>
</comment>
<feature type="transmembrane region" description="Helical" evidence="10">
    <location>
        <begin position="32"/>
        <end position="53"/>
    </location>
</feature>
<dbReference type="PROSITE" id="PS50262">
    <property type="entry name" value="G_PROTEIN_RECEP_F1_2"/>
    <property type="match status" value="1"/>
</dbReference>
<keyword evidence="4 10" id="KW-1133">Transmembrane helix</keyword>
<dbReference type="FunCoup" id="A0A6J2X7K4">
    <property type="interactions" value="1"/>
</dbReference>
<dbReference type="AlphaFoldDB" id="A0A6J2X7K4"/>
<dbReference type="PRINTS" id="PR00237">
    <property type="entry name" value="GPCRRHODOPSN"/>
</dbReference>
<dbReference type="PANTHER" id="PTHR24238:SF58">
    <property type="entry name" value="FI22604P1"/>
    <property type="match status" value="1"/>
</dbReference>
<keyword evidence="12" id="KW-1185">Reference proteome</keyword>
<name>A0A6J2X7K4_SITOR</name>
<dbReference type="PROSITE" id="PS00237">
    <property type="entry name" value="G_PROTEIN_RECEP_F1_1"/>
    <property type="match status" value="1"/>
</dbReference>
<feature type="transmembrane region" description="Helical" evidence="10">
    <location>
        <begin position="311"/>
        <end position="336"/>
    </location>
</feature>
<dbReference type="GO" id="GO:0008188">
    <property type="term" value="F:neuropeptide receptor activity"/>
    <property type="evidence" value="ECO:0007669"/>
    <property type="project" value="TreeGrafter"/>
</dbReference>
<evidence type="ECO:0000256" key="9">
    <source>
        <dbReference type="RuleBase" id="RU000688"/>
    </source>
</evidence>
<evidence type="ECO:0000259" key="11">
    <source>
        <dbReference type="PROSITE" id="PS50262"/>
    </source>
</evidence>
<evidence type="ECO:0000256" key="2">
    <source>
        <dbReference type="ARBA" id="ARBA00010663"/>
    </source>
</evidence>
<keyword evidence="3 9" id="KW-0812">Transmembrane</keyword>
<accession>A0A6J2X7K4</accession>
<dbReference type="InterPro" id="IPR017452">
    <property type="entry name" value="GPCR_Rhodpsn_7TM"/>
</dbReference>
<evidence type="ECO:0000256" key="10">
    <source>
        <dbReference type="SAM" id="Phobius"/>
    </source>
</evidence>
<evidence type="ECO:0000256" key="4">
    <source>
        <dbReference type="ARBA" id="ARBA00022989"/>
    </source>
</evidence>
<dbReference type="CDD" id="cd00637">
    <property type="entry name" value="7tm_classA_rhodopsin-like"/>
    <property type="match status" value="1"/>
</dbReference>
<keyword evidence="8 9" id="KW-0807">Transducer</keyword>
<keyword evidence="7 9" id="KW-0675">Receptor</keyword>
<proteinExistence type="inferred from homology"/>
<evidence type="ECO:0000256" key="5">
    <source>
        <dbReference type="ARBA" id="ARBA00023040"/>
    </source>
</evidence>
<feature type="transmembrane region" description="Helical" evidence="10">
    <location>
        <begin position="105"/>
        <end position="125"/>
    </location>
</feature>
<protein>
    <submittedName>
        <fullName evidence="13">Alpha-1A adrenergic receptor-like isoform X1</fullName>
    </submittedName>
</protein>
<dbReference type="KEGG" id="soy:115875609"/>
<comment type="subcellular location">
    <subcellularLocation>
        <location evidence="1">Membrane</location>
        <topology evidence="1">Multi-pass membrane protein</topology>
    </subcellularLocation>
</comment>
<dbReference type="PANTHER" id="PTHR24238">
    <property type="entry name" value="G-PROTEIN COUPLED RECEPTOR"/>
    <property type="match status" value="1"/>
</dbReference>
<dbReference type="Pfam" id="PF00001">
    <property type="entry name" value="7tm_1"/>
    <property type="match status" value="1"/>
</dbReference>
<feature type="domain" description="G-protein coupled receptors family 1 profile" evidence="11">
    <location>
        <begin position="45"/>
        <end position="333"/>
    </location>
</feature>
<dbReference type="Gene3D" id="1.20.1070.10">
    <property type="entry name" value="Rhodopsin 7-helix transmembrane proteins"/>
    <property type="match status" value="1"/>
</dbReference>
<dbReference type="InterPro" id="IPR000276">
    <property type="entry name" value="GPCR_Rhodpsn"/>
</dbReference>
<sequence length="411" mass="47525">MGAGITRIDDSERSNVTEDFLRVIEVNRHVHYWYILIISVIAAIGNILVIRSVSIRKYKYLQKTCMISLALSDLLTVILFAMNYLDLLGKELITWSFGEFMCHALPVGQVVGNLASSIALVVIALDRYHSIIYALSKKWNPSWRKCLVGAVVLWIICIGISYPMATFYFHIPLRIPSGDVYLCTGTTVSRNWIKAYYVIINMLFFCPVISMFFWFYFKIAVIVWRHRKPISDKMAERADDSENISCSKISNDAPIKVIARPTPKRKNVHMERKKRTFKIVIILIFAFIGCRMPYWLFWVYKMYFVSRGNTIWTLTLIFTGLNLLNCAMNPFLYAYLNQTLYAIKKLKEFVCKICCCCFTNAEFEDFETGKPVVEGVMGYKNRCATIEQRLGSSEKFPQAPNFQKCTLTEKF</sequence>
<feature type="transmembrane region" description="Helical" evidence="10">
    <location>
        <begin position="279"/>
        <end position="299"/>
    </location>
</feature>
<feature type="transmembrane region" description="Helical" evidence="10">
    <location>
        <begin position="146"/>
        <end position="171"/>
    </location>
</feature>
<feature type="transmembrane region" description="Helical" evidence="10">
    <location>
        <begin position="195"/>
        <end position="217"/>
    </location>
</feature>
<evidence type="ECO:0000256" key="1">
    <source>
        <dbReference type="ARBA" id="ARBA00004141"/>
    </source>
</evidence>
<dbReference type="InParanoid" id="A0A6J2X7K4"/>
<reference evidence="13" key="1">
    <citation type="submission" date="2025-08" db="UniProtKB">
        <authorList>
            <consortium name="RefSeq"/>
        </authorList>
    </citation>
    <scope>IDENTIFICATION</scope>
    <source>
        <tissue evidence="13">Gonads</tissue>
    </source>
</reference>
<evidence type="ECO:0000256" key="7">
    <source>
        <dbReference type="ARBA" id="ARBA00023170"/>
    </source>
</evidence>
<dbReference type="GO" id="GO:0005886">
    <property type="term" value="C:plasma membrane"/>
    <property type="evidence" value="ECO:0007669"/>
    <property type="project" value="TreeGrafter"/>
</dbReference>
<keyword evidence="5 9" id="KW-0297">G-protein coupled receptor</keyword>
<evidence type="ECO:0000256" key="8">
    <source>
        <dbReference type="ARBA" id="ARBA00023224"/>
    </source>
</evidence>
<keyword evidence="6 10" id="KW-0472">Membrane</keyword>
<feature type="transmembrane region" description="Helical" evidence="10">
    <location>
        <begin position="65"/>
        <end position="85"/>
    </location>
</feature>
<evidence type="ECO:0000313" key="13">
    <source>
        <dbReference type="RefSeq" id="XP_030746970.1"/>
    </source>
</evidence>
<evidence type="ECO:0000256" key="6">
    <source>
        <dbReference type="ARBA" id="ARBA00023136"/>
    </source>
</evidence>
<dbReference type="OrthoDB" id="5957382at2759"/>
<dbReference type="SUPFAM" id="SSF81321">
    <property type="entry name" value="Family A G protein-coupled receptor-like"/>
    <property type="match status" value="1"/>
</dbReference>
<dbReference type="Proteomes" id="UP000504635">
    <property type="component" value="Unplaced"/>
</dbReference>
<evidence type="ECO:0000313" key="12">
    <source>
        <dbReference type="Proteomes" id="UP000504635"/>
    </source>
</evidence>
<dbReference type="GeneID" id="115875609"/>